<dbReference type="PANTHER" id="PTHR43008:SF4">
    <property type="entry name" value="CHAIN DEHYDROGENASE, PUTATIVE (AFU_ORTHOLOGUE AFUA_4G08710)-RELATED"/>
    <property type="match status" value="1"/>
</dbReference>
<comment type="caution">
    <text evidence="3">The sequence shown here is derived from an EMBL/GenBank/DDBJ whole genome shotgun (WGS) entry which is preliminary data.</text>
</comment>
<evidence type="ECO:0000313" key="3">
    <source>
        <dbReference type="EMBL" id="KAF2417529.1"/>
    </source>
</evidence>
<proteinExistence type="inferred from homology"/>
<dbReference type="AlphaFoldDB" id="A0A9P4NEG0"/>
<feature type="non-terminal residue" evidence="3">
    <location>
        <position position="289"/>
    </location>
</feature>
<gene>
    <name evidence="3" type="ORF">EJ08DRAFT_556235</name>
</gene>
<dbReference type="CDD" id="cd05233">
    <property type="entry name" value="SDR_c"/>
    <property type="match status" value="1"/>
</dbReference>
<dbReference type="PRINTS" id="PR00081">
    <property type="entry name" value="GDHRDH"/>
</dbReference>
<keyword evidence="4" id="KW-1185">Reference proteome</keyword>
<dbReference type="InterPro" id="IPR036291">
    <property type="entry name" value="NAD(P)-bd_dom_sf"/>
</dbReference>
<dbReference type="Pfam" id="PF00106">
    <property type="entry name" value="adh_short"/>
    <property type="match status" value="1"/>
</dbReference>
<protein>
    <submittedName>
        <fullName evidence="3">NAD(P)-binding protein</fullName>
    </submittedName>
</protein>
<dbReference type="PANTHER" id="PTHR43008">
    <property type="entry name" value="BENZIL REDUCTASE"/>
    <property type="match status" value="1"/>
</dbReference>
<dbReference type="SUPFAM" id="SSF51735">
    <property type="entry name" value="NAD(P)-binding Rossmann-fold domains"/>
    <property type="match status" value="1"/>
</dbReference>
<keyword evidence="2" id="KW-0560">Oxidoreductase</keyword>
<comment type="similarity">
    <text evidence="1">Belongs to the short-chain dehydrogenases/reductases (SDR) family.</text>
</comment>
<dbReference type="EMBL" id="MU007138">
    <property type="protein sequence ID" value="KAF2417529.1"/>
    <property type="molecule type" value="Genomic_DNA"/>
</dbReference>
<dbReference type="Proteomes" id="UP000800235">
    <property type="component" value="Unassembled WGS sequence"/>
</dbReference>
<evidence type="ECO:0000256" key="1">
    <source>
        <dbReference type="ARBA" id="ARBA00006484"/>
    </source>
</evidence>
<evidence type="ECO:0000313" key="4">
    <source>
        <dbReference type="Proteomes" id="UP000800235"/>
    </source>
</evidence>
<organism evidence="3 4">
    <name type="scientific">Tothia fuscella</name>
    <dbReference type="NCBI Taxonomy" id="1048955"/>
    <lineage>
        <taxon>Eukaryota</taxon>
        <taxon>Fungi</taxon>
        <taxon>Dikarya</taxon>
        <taxon>Ascomycota</taxon>
        <taxon>Pezizomycotina</taxon>
        <taxon>Dothideomycetes</taxon>
        <taxon>Pleosporomycetidae</taxon>
        <taxon>Venturiales</taxon>
        <taxon>Cylindrosympodiaceae</taxon>
        <taxon>Tothia</taxon>
    </lineage>
</organism>
<accession>A0A9P4NEG0</accession>
<sequence length="289" mass="31296">TISGPLDPSTIKLHSPFVAVIIGASRGIGRSTALAYAKAGASSIILTGRTEGTLAAAVAGVKAAAKHSDVDVRGIAGDVCSDNDLKVLAEALKREYGRIDALIINAGVATKPVTRPDGSEDWPRDVGELGLSDFRRTFDVNFFGVVAALKFLLPLVEAAGSWRGNGNEPEPIWKSPQSVIVITSSSIHHYDPKLMAMGYSLSKFSAARMCEYVHEGHKEKGVCAFAIQPGSVMTVLIDDVGLGGAFCVWLTKEKREWLSGRWLDARWDVDELEKRKQDIVEKDLLKFRM</sequence>
<name>A0A9P4NEG0_9PEZI</name>
<dbReference type="Gene3D" id="3.40.50.720">
    <property type="entry name" value="NAD(P)-binding Rossmann-like Domain"/>
    <property type="match status" value="1"/>
</dbReference>
<reference evidence="3" key="1">
    <citation type="journal article" date="2020" name="Stud. Mycol.">
        <title>101 Dothideomycetes genomes: a test case for predicting lifestyles and emergence of pathogens.</title>
        <authorList>
            <person name="Haridas S."/>
            <person name="Albert R."/>
            <person name="Binder M."/>
            <person name="Bloem J."/>
            <person name="Labutti K."/>
            <person name="Salamov A."/>
            <person name="Andreopoulos B."/>
            <person name="Baker S."/>
            <person name="Barry K."/>
            <person name="Bills G."/>
            <person name="Bluhm B."/>
            <person name="Cannon C."/>
            <person name="Castanera R."/>
            <person name="Culley D."/>
            <person name="Daum C."/>
            <person name="Ezra D."/>
            <person name="Gonzalez J."/>
            <person name="Henrissat B."/>
            <person name="Kuo A."/>
            <person name="Liang C."/>
            <person name="Lipzen A."/>
            <person name="Lutzoni F."/>
            <person name="Magnuson J."/>
            <person name="Mondo S."/>
            <person name="Nolan M."/>
            <person name="Ohm R."/>
            <person name="Pangilinan J."/>
            <person name="Park H.-J."/>
            <person name="Ramirez L."/>
            <person name="Alfaro M."/>
            <person name="Sun H."/>
            <person name="Tritt A."/>
            <person name="Yoshinaga Y."/>
            <person name="Zwiers L.-H."/>
            <person name="Turgeon B."/>
            <person name="Goodwin S."/>
            <person name="Spatafora J."/>
            <person name="Crous P."/>
            <person name="Grigoriev I."/>
        </authorList>
    </citation>
    <scope>NUCLEOTIDE SEQUENCE</scope>
    <source>
        <strain evidence="3">CBS 130266</strain>
    </source>
</reference>
<dbReference type="GO" id="GO:0016616">
    <property type="term" value="F:oxidoreductase activity, acting on the CH-OH group of donors, NAD or NADP as acceptor"/>
    <property type="evidence" value="ECO:0007669"/>
    <property type="project" value="UniProtKB-ARBA"/>
</dbReference>
<feature type="non-terminal residue" evidence="3">
    <location>
        <position position="1"/>
    </location>
</feature>
<dbReference type="GO" id="GO:0050664">
    <property type="term" value="F:oxidoreductase activity, acting on NAD(P)H, oxygen as acceptor"/>
    <property type="evidence" value="ECO:0007669"/>
    <property type="project" value="TreeGrafter"/>
</dbReference>
<evidence type="ECO:0000256" key="2">
    <source>
        <dbReference type="ARBA" id="ARBA00023002"/>
    </source>
</evidence>
<dbReference type="OrthoDB" id="1933717at2759"/>
<dbReference type="InterPro" id="IPR002347">
    <property type="entry name" value="SDR_fam"/>
</dbReference>